<evidence type="ECO:0000256" key="1">
    <source>
        <dbReference type="SAM" id="MobiDB-lite"/>
    </source>
</evidence>
<protein>
    <submittedName>
        <fullName evidence="2">Uncharacterized protein</fullName>
    </submittedName>
</protein>
<feature type="region of interest" description="Disordered" evidence="1">
    <location>
        <begin position="1"/>
        <end position="85"/>
    </location>
</feature>
<sequence>MLNYDTTESSSSSNDDNKSEDNNSIISEEINATSYNSDEENTSTEENIEIPEPMDTDNTDPYIPKPKEKDKKDPYGKRKLESDIQKDDYLRSFNKDNELVEETTRIFETIATNDVKPENPGETSTQPIPYRIDDLNKRNVAQGGTFQGDVLQFLRRWEESEKGKQQKEQLINQIGTPKELLKDI</sequence>
<evidence type="ECO:0000313" key="2">
    <source>
        <dbReference type="EMBL" id="KAH1091368.1"/>
    </source>
</evidence>
<feature type="compositionally biased region" description="Low complexity" evidence="1">
    <location>
        <begin position="22"/>
        <end position="31"/>
    </location>
</feature>
<comment type="caution">
    <text evidence="2">The sequence shown here is derived from an EMBL/GenBank/DDBJ whole genome shotgun (WGS) entry which is preliminary data.</text>
</comment>
<feature type="compositionally biased region" description="Basic and acidic residues" evidence="1">
    <location>
        <begin position="65"/>
        <end position="85"/>
    </location>
</feature>
<feature type="compositionally biased region" description="Acidic residues" evidence="1">
    <location>
        <begin position="37"/>
        <end position="58"/>
    </location>
</feature>
<gene>
    <name evidence="2" type="ORF">J1N35_018625</name>
</gene>
<reference evidence="2 3" key="1">
    <citation type="journal article" date="2021" name="Plant Biotechnol. J.">
        <title>Multi-omics assisted identification of the key and species-specific regulatory components of drought-tolerant mechanisms in Gossypium stocksii.</title>
        <authorList>
            <person name="Yu D."/>
            <person name="Ke L."/>
            <person name="Zhang D."/>
            <person name="Wu Y."/>
            <person name="Sun Y."/>
            <person name="Mei J."/>
            <person name="Sun J."/>
            <person name="Sun Y."/>
        </authorList>
    </citation>
    <scope>NUCLEOTIDE SEQUENCE [LARGE SCALE GENOMIC DNA]</scope>
    <source>
        <strain evidence="3">cv. E1</strain>
        <tissue evidence="2">Leaf</tissue>
    </source>
</reference>
<accession>A0A9D3VRK0</accession>
<proteinExistence type="predicted"/>
<organism evidence="2 3">
    <name type="scientific">Gossypium stocksii</name>
    <dbReference type="NCBI Taxonomy" id="47602"/>
    <lineage>
        <taxon>Eukaryota</taxon>
        <taxon>Viridiplantae</taxon>
        <taxon>Streptophyta</taxon>
        <taxon>Embryophyta</taxon>
        <taxon>Tracheophyta</taxon>
        <taxon>Spermatophyta</taxon>
        <taxon>Magnoliopsida</taxon>
        <taxon>eudicotyledons</taxon>
        <taxon>Gunneridae</taxon>
        <taxon>Pentapetalae</taxon>
        <taxon>rosids</taxon>
        <taxon>malvids</taxon>
        <taxon>Malvales</taxon>
        <taxon>Malvaceae</taxon>
        <taxon>Malvoideae</taxon>
        <taxon>Gossypium</taxon>
    </lineage>
</organism>
<name>A0A9D3VRK0_9ROSI</name>
<dbReference type="EMBL" id="JAIQCV010000006">
    <property type="protein sequence ID" value="KAH1091368.1"/>
    <property type="molecule type" value="Genomic_DNA"/>
</dbReference>
<keyword evidence="3" id="KW-1185">Reference proteome</keyword>
<dbReference type="AlphaFoldDB" id="A0A9D3VRK0"/>
<evidence type="ECO:0000313" key="3">
    <source>
        <dbReference type="Proteomes" id="UP000828251"/>
    </source>
</evidence>
<dbReference type="Proteomes" id="UP000828251">
    <property type="component" value="Unassembled WGS sequence"/>
</dbReference>